<keyword evidence="12" id="KW-0720">Serine protease</keyword>
<feature type="domain" description="Dipeptidylpeptidase IV N-terminal" evidence="20">
    <location>
        <begin position="299"/>
        <end position="682"/>
    </location>
</feature>
<evidence type="ECO:0000256" key="1">
    <source>
        <dbReference type="ARBA" id="ARBA00001257"/>
    </source>
</evidence>
<dbReference type="SUPFAM" id="SSF53474">
    <property type="entry name" value="alpha/beta-Hydrolases"/>
    <property type="match status" value="1"/>
</dbReference>
<evidence type="ECO:0000256" key="8">
    <source>
        <dbReference type="ARBA" id="ARBA00022554"/>
    </source>
</evidence>
<organism evidence="21 22">
    <name type="scientific">Sporothrix bragantina</name>
    <dbReference type="NCBI Taxonomy" id="671064"/>
    <lineage>
        <taxon>Eukaryota</taxon>
        <taxon>Fungi</taxon>
        <taxon>Dikarya</taxon>
        <taxon>Ascomycota</taxon>
        <taxon>Pezizomycotina</taxon>
        <taxon>Sordariomycetes</taxon>
        <taxon>Sordariomycetidae</taxon>
        <taxon>Ophiostomatales</taxon>
        <taxon>Ophiostomataceae</taxon>
        <taxon>Sporothrix</taxon>
    </lineage>
</organism>
<evidence type="ECO:0000313" key="22">
    <source>
        <dbReference type="Proteomes" id="UP001642406"/>
    </source>
</evidence>
<dbReference type="InterPro" id="IPR001375">
    <property type="entry name" value="Peptidase_S9_cat"/>
</dbReference>
<gene>
    <name evidence="21" type="ORF">SBRCBS47491_000798</name>
</gene>
<evidence type="ECO:0000256" key="10">
    <source>
        <dbReference type="ARBA" id="ARBA00022692"/>
    </source>
</evidence>
<evidence type="ECO:0000256" key="15">
    <source>
        <dbReference type="ARBA" id="ARBA00023136"/>
    </source>
</evidence>
<dbReference type="EMBL" id="CAWUHC010000004">
    <property type="protein sequence ID" value="CAK7210483.1"/>
    <property type="molecule type" value="Genomic_DNA"/>
</dbReference>
<evidence type="ECO:0000256" key="14">
    <source>
        <dbReference type="ARBA" id="ARBA00022989"/>
    </source>
</evidence>
<evidence type="ECO:0000259" key="20">
    <source>
        <dbReference type="Pfam" id="PF00930"/>
    </source>
</evidence>
<keyword evidence="11" id="KW-0378">Hydrolase</keyword>
<dbReference type="Proteomes" id="UP001642406">
    <property type="component" value="Unassembled WGS sequence"/>
</dbReference>
<feature type="domain" description="Peptidase S9 prolyl oligopeptidase catalytic" evidence="19">
    <location>
        <begin position="779"/>
        <end position="983"/>
    </location>
</feature>
<evidence type="ECO:0000256" key="3">
    <source>
        <dbReference type="ARBA" id="ARBA00004576"/>
    </source>
</evidence>
<evidence type="ECO:0000256" key="17">
    <source>
        <dbReference type="SAM" id="MobiDB-lite"/>
    </source>
</evidence>
<dbReference type="Gene3D" id="2.140.10.30">
    <property type="entry name" value="Dipeptidylpeptidase IV, N-terminal domain"/>
    <property type="match status" value="1"/>
</dbReference>
<keyword evidence="7" id="KW-0031">Aminopeptidase</keyword>
<feature type="region of interest" description="Disordered" evidence="17">
    <location>
        <begin position="1"/>
        <end position="143"/>
    </location>
</feature>
<feature type="compositionally biased region" description="Pro residues" evidence="17">
    <location>
        <begin position="1"/>
        <end position="11"/>
    </location>
</feature>
<evidence type="ECO:0000256" key="9">
    <source>
        <dbReference type="ARBA" id="ARBA00022670"/>
    </source>
</evidence>
<evidence type="ECO:0000256" key="13">
    <source>
        <dbReference type="ARBA" id="ARBA00022968"/>
    </source>
</evidence>
<comment type="function">
    <text evidence="2">Type IV dipeptidyl-peptidase which removes N-terminal dipeptides sequentially from polypeptides having unsubstituted N-termini provided that the penultimate residue is proline.</text>
</comment>
<comment type="catalytic activity">
    <reaction evidence="1">
        <text>Release of an N-terminal dipeptide, Xaa-Yaa-|-Zaa-, from a polypeptide, preferentially when Yaa is Pro, provided Zaa is neither Pro nor hydroxyproline.</text>
        <dbReference type="EC" id="3.4.14.5"/>
    </reaction>
</comment>
<evidence type="ECO:0000256" key="4">
    <source>
        <dbReference type="ARBA" id="ARBA00006150"/>
    </source>
</evidence>
<feature type="compositionally biased region" description="Polar residues" evidence="17">
    <location>
        <begin position="63"/>
        <end position="74"/>
    </location>
</feature>
<dbReference type="SUPFAM" id="SSF82171">
    <property type="entry name" value="DPP6 N-terminal domain-like"/>
    <property type="match status" value="1"/>
</dbReference>
<evidence type="ECO:0000256" key="5">
    <source>
        <dbReference type="ARBA" id="ARBA00012062"/>
    </source>
</evidence>
<name>A0ABP0ATB3_9PEZI</name>
<dbReference type="PANTHER" id="PTHR11731:SF200">
    <property type="entry name" value="DIPEPTIDYL PEPTIDASE 10, ISOFORM B"/>
    <property type="match status" value="1"/>
</dbReference>
<comment type="caution">
    <text evidence="21">The sequence shown here is derived from an EMBL/GenBank/DDBJ whole genome shotgun (WGS) entry which is preliminary data.</text>
</comment>
<keyword evidence="10 18" id="KW-0812">Transmembrane</keyword>
<evidence type="ECO:0000259" key="19">
    <source>
        <dbReference type="Pfam" id="PF00326"/>
    </source>
</evidence>
<sequence>MAQPLSPPPPADASSRTPTFFADDDNDHSHGHSHSRMSQESLSSVSTTSLILERISERAEAETGNTHSGRNNAADNDGNLAMRRDRLSDFDDDDPLKDEHSADYDLETGPFLGGGNNNTNGNGIGSSGNAGRRGSRDAADESVTYDKSGRYVKMDPSLRRLVLIFTAAIAAAWLGGLVIYITHRSYLHGSSFDHDPLATASHGNLKKITRSQLEEGFFSAKRASIQWVGGPAGEDGLLLETSRDKPGKPFLAAEDVRSMPGATATGGAIAGTANSRTLIKDAAFQYGGTRYVIASAVPSDNMAKVLLGVNTKSNWRHSKTASYFVLDVASQTVEPLVPGEPDARIQLAQWSPASDAVSFTRDNNLYLRPVPAEASQLASSPVKQITTDGGAELFYGVPDWVYEEEVFSGPSATWWSPDGHYLAFLRTNETGVPSYPVQYFIERPSGTDPLPGEENYPEVRQIKYPKAGAHNPVVNLQFYDVSKGDVFTVPVSGDFADDNRLITTVLWAGPQKVLIKETNRISNIMRVVVVDVGSRAGQAVRTVDVGHIDGGWFEISTTTRYVPADPARQRPDDGYIDTIVYNNGDHLAYFTPPENPNPIMLTKGPGWEVVDAPSGVDLARNLVYFVATIQGSTQRHVYSVNLHDGSNLTPITNTTAEGFYTASFSTGAGFVLLEYRGPGIPWQKVISTPAASSSGSATLAFQHTIEDNSELADRARKHALPLRIYGTLEVPGYEAGDPPVQLNYVERRPPYFNPNKKYPVLFQQYSGPGSQEVKHEFRVDFQSYVAASLGYVVVTVDPRGTGYTGRKNRVLVRGRLGVVEAHDHIAAARHWGALPYVDANRLAIWGWSYGGFTTLKTLEQDAGQTFSYGMAVAPVTDWRFYDSIYTERYMDTPQTNGGGYDASAVQNASALAQNVRFLIMHGVADDNVHMQNSLALLDRLDLAGISNYDVHVFPDSDHSIYFHNGNRIVYDKLENWLINAFNGEWLKVADAKPIDIKEKEKRQLQAGQ</sequence>
<evidence type="ECO:0000256" key="6">
    <source>
        <dbReference type="ARBA" id="ARBA00014118"/>
    </source>
</evidence>
<evidence type="ECO:0000256" key="16">
    <source>
        <dbReference type="ARBA" id="ARBA00023180"/>
    </source>
</evidence>
<evidence type="ECO:0000256" key="11">
    <source>
        <dbReference type="ARBA" id="ARBA00022801"/>
    </source>
</evidence>
<dbReference type="Pfam" id="PF00930">
    <property type="entry name" value="DPPIV_N"/>
    <property type="match status" value="1"/>
</dbReference>
<dbReference type="Pfam" id="PF00326">
    <property type="entry name" value="Peptidase_S9"/>
    <property type="match status" value="1"/>
</dbReference>
<keyword evidence="15 18" id="KW-0472">Membrane</keyword>
<keyword evidence="8" id="KW-0926">Vacuole</keyword>
<accession>A0ABP0ATB3</accession>
<feature type="transmembrane region" description="Helical" evidence="18">
    <location>
        <begin position="161"/>
        <end position="181"/>
    </location>
</feature>
<dbReference type="InterPro" id="IPR002469">
    <property type="entry name" value="Peptidase_S9B_N"/>
</dbReference>
<dbReference type="InterPro" id="IPR050278">
    <property type="entry name" value="Serine_Prot_S9B/DPPIV"/>
</dbReference>
<evidence type="ECO:0000256" key="7">
    <source>
        <dbReference type="ARBA" id="ARBA00022438"/>
    </source>
</evidence>
<feature type="compositionally biased region" description="Low complexity" evidence="17">
    <location>
        <begin position="41"/>
        <end position="50"/>
    </location>
</feature>
<evidence type="ECO:0000256" key="18">
    <source>
        <dbReference type="SAM" id="Phobius"/>
    </source>
</evidence>
<proteinExistence type="inferred from homology"/>
<comment type="similarity">
    <text evidence="4">Belongs to the peptidase S9B family.</text>
</comment>
<dbReference type="PANTHER" id="PTHR11731">
    <property type="entry name" value="PROTEASE FAMILY S9B,C DIPEPTIDYL-PEPTIDASE IV-RELATED"/>
    <property type="match status" value="1"/>
</dbReference>
<evidence type="ECO:0000313" key="21">
    <source>
        <dbReference type="EMBL" id="CAK7210483.1"/>
    </source>
</evidence>
<dbReference type="InterPro" id="IPR029058">
    <property type="entry name" value="AB_hydrolase_fold"/>
</dbReference>
<reference evidence="21 22" key="1">
    <citation type="submission" date="2024-01" db="EMBL/GenBank/DDBJ databases">
        <authorList>
            <person name="Allen C."/>
            <person name="Tagirdzhanova G."/>
        </authorList>
    </citation>
    <scope>NUCLEOTIDE SEQUENCE [LARGE SCALE GENOMIC DNA]</scope>
</reference>
<evidence type="ECO:0000256" key="2">
    <source>
        <dbReference type="ARBA" id="ARBA00002218"/>
    </source>
</evidence>
<evidence type="ECO:0000256" key="12">
    <source>
        <dbReference type="ARBA" id="ARBA00022825"/>
    </source>
</evidence>
<keyword evidence="22" id="KW-1185">Reference proteome</keyword>
<comment type="subcellular location">
    <subcellularLocation>
        <location evidence="3">Vacuole membrane</location>
        <topology evidence="3">Single-pass type II membrane protein</topology>
    </subcellularLocation>
</comment>
<feature type="compositionally biased region" description="Gly residues" evidence="17">
    <location>
        <begin position="111"/>
        <end position="128"/>
    </location>
</feature>
<protein>
    <recommendedName>
        <fullName evidence="6">Probable dipeptidyl-aminopeptidase B</fullName>
        <ecNumber evidence="5">3.4.14.5</ecNumber>
    </recommendedName>
</protein>
<keyword evidence="14 18" id="KW-1133">Transmembrane helix</keyword>
<keyword evidence="16" id="KW-0325">Glycoprotein</keyword>
<dbReference type="EC" id="3.4.14.5" evidence="5"/>
<keyword evidence="9" id="KW-0645">Protease</keyword>
<keyword evidence="13" id="KW-0735">Signal-anchor</keyword>
<dbReference type="Gene3D" id="3.40.50.1820">
    <property type="entry name" value="alpha/beta hydrolase"/>
    <property type="match status" value="1"/>
</dbReference>